<dbReference type="InterPro" id="IPR036188">
    <property type="entry name" value="FAD/NAD-bd_sf"/>
</dbReference>
<keyword evidence="2" id="KW-0274">FAD</keyword>
<proteinExistence type="predicted"/>
<dbReference type="AlphaFoldDB" id="A0A5N6TLK2"/>
<name>A0A5N6TLK2_ASPAV</name>
<dbReference type="GO" id="GO:0016491">
    <property type="term" value="F:oxidoreductase activity"/>
    <property type="evidence" value="ECO:0007669"/>
    <property type="project" value="UniProtKB-KW"/>
</dbReference>
<keyword evidence="1" id="KW-0285">Flavoprotein</keyword>
<dbReference type="Proteomes" id="UP000325780">
    <property type="component" value="Unassembled WGS sequence"/>
</dbReference>
<organism evidence="4 5">
    <name type="scientific">Aspergillus avenaceus</name>
    <dbReference type="NCBI Taxonomy" id="36643"/>
    <lineage>
        <taxon>Eukaryota</taxon>
        <taxon>Fungi</taxon>
        <taxon>Dikarya</taxon>
        <taxon>Ascomycota</taxon>
        <taxon>Pezizomycotina</taxon>
        <taxon>Eurotiomycetes</taxon>
        <taxon>Eurotiomycetidae</taxon>
        <taxon>Eurotiales</taxon>
        <taxon>Aspergillaceae</taxon>
        <taxon>Aspergillus</taxon>
        <taxon>Aspergillus subgen. Circumdati</taxon>
    </lineage>
</organism>
<dbReference type="EMBL" id="ML742218">
    <property type="protein sequence ID" value="KAE8147227.1"/>
    <property type="molecule type" value="Genomic_DNA"/>
</dbReference>
<evidence type="ECO:0000256" key="3">
    <source>
        <dbReference type="ARBA" id="ARBA00023002"/>
    </source>
</evidence>
<dbReference type="Gene3D" id="3.50.50.60">
    <property type="entry name" value="FAD/NAD(P)-binding domain"/>
    <property type="match status" value="2"/>
</dbReference>
<dbReference type="InterPro" id="IPR050346">
    <property type="entry name" value="FMO-like"/>
</dbReference>
<dbReference type="SUPFAM" id="SSF51905">
    <property type="entry name" value="FAD/NAD(P)-binding domain"/>
    <property type="match status" value="2"/>
</dbReference>
<protein>
    <submittedName>
        <fullName evidence="4">Pyridine nucleotide-disulfide oxidoreductase-domain-containing protein</fullName>
    </submittedName>
</protein>
<dbReference type="Pfam" id="PF13738">
    <property type="entry name" value="Pyr_redox_3"/>
    <property type="match status" value="1"/>
</dbReference>
<accession>A0A5N6TLK2</accession>
<gene>
    <name evidence="4" type="ORF">BDV25DRAFT_132263</name>
</gene>
<sequence length="484" mass="54794">MSQAGMPNTSLVSAEMIQRYLEAFAAEKGLMPHIRFNSWVQNVDRCALGWRLRANNCYYESKKLILACGTSSVPGGVHFRVEPGASVCHSRDVAANLPEIEASRHVVVVGAAKSAYDMTYLLCSLGKRVTWLMRPDGSGPMPMMPYKIAGMHIVAIGSTRLMSYLSPSIFNTQTWLASFFHRTAIGRWLTRMSWRFFNYMCDKTAGFWKANGMGILKPEPNELSCFWFTSALGMITKGDFWGTLQKGNLSVARDSIDVAREGSVLLRSGKVIECEYVISATGWGDHFGFLSPSLRAELGIPSYENEGEKHVFWEAYDRNAKESVLKSMPLLAESPKRGEVTPDLKLQWRLYNRCIPFECAQREDRSVAVLGQLYTVQTSTVAEIQALWAISYMLGELDLPDDKVMIREISEFQAWCGLRYSIFGERYPCAAFDWIGYLDRLLEDMGLRSHRKNNIFSEYFSPYGPETYRDCLQEYIAKRSNTSA</sequence>
<evidence type="ECO:0000313" key="5">
    <source>
        <dbReference type="Proteomes" id="UP000325780"/>
    </source>
</evidence>
<evidence type="ECO:0000313" key="4">
    <source>
        <dbReference type="EMBL" id="KAE8147227.1"/>
    </source>
</evidence>
<keyword evidence="3" id="KW-0560">Oxidoreductase</keyword>
<reference evidence="4 5" key="1">
    <citation type="submission" date="2019-04" db="EMBL/GenBank/DDBJ databases">
        <title>Friends and foes A comparative genomics study of 23 Aspergillus species from section Flavi.</title>
        <authorList>
            <consortium name="DOE Joint Genome Institute"/>
            <person name="Kjaerbolling I."/>
            <person name="Vesth T."/>
            <person name="Frisvad J.C."/>
            <person name="Nybo J.L."/>
            <person name="Theobald S."/>
            <person name="Kildgaard S."/>
            <person name="Isbrandt T."/>
            <person name="Kuo A."/>
            <person name="Sato A."/>
            <person name="Lyhne E.K."/>
            <person name="Kogle M.E."/>
            <person name="Wiebenga A."/>
            <person name="Kun R.S."/>
            <person name="Lubbers R.J."/>
            <person name="Makela M.R."/>
            <person name="Barry K."/>
            <person name="Chovatia M."/>
            <person name="Clum A."/>
            <person name="Daum C."/>
            <person name="Haridas S."/>
            <person name="He G."/>
            <person name="LaButti K."/>
            <person name="Lipzen A."/>
            <person name="Mondo S."/>
            <person name="Riley R."/>
            <person name="Salamov A."/>
            <person name="Simmons B.A."/>
            <person name="Magnuson J.K."/>
            <person name="Henrissat B."/>
            <person name="Mortensen U.H."/>
            <person name="Larsen T.O."/>
            <person name="Devries R.P."/>
            <person name="Grigoriev I.V."/>
            <person name="Machida M."/>
            <person name="Baker S.E."/>
            <person name="Andersen M.R."/>
        </authorList>
    </citation>
    <scope>NUCLEOTIDE SEQUENCE [LARGE SCALE GENOMIC DNA]</scope>
    <source>
        <strain evidence="4 5">IBT 18842</strain>
    </source>
</reference>
<evidence type="ECO:0000256" key="2">
    <source>
        <dbReference type="ARBA" id="ARBA00022827"/>
    </source>
</evidence>
<keyword evidence="5" id="KW-1185">Reference proteome</keyword>
<dbReference type="OrthoDB" id="2915840at2759"/>
<dbReference type="PANTHER" id="PTHR23023">
    <property type="entry name" value="DIMETHYLANILINE MONOOXYGENASE"/>
    <property type="match status" value="1"/>
</dbReference>
<evidence type="ECO:0000256" key="1">
    <source>
        <dbReference type="ARBA" id="ARBA00022630"/>
    </source>
</evidence>